<evidence type="ECO:0000313" key="2">
    <source>
        <dbReference type="Proteomes" id="UP000599312"/>
    </source>
</evidence>
<sequence>MTPYSESKIIGELADNGWPEMSMSDATEILVNRGIRPSLSPISLEEAMKRAKARMSRRKRVFINDHSPSPSTFPVAAE</sequence>
<protein>
    <submittedName>
        <fullName evidence="1">Uncharacterized protein</fullName>
    </submittedName>
</protein>
<keyword evidence="2" id="KW-1185">Reference proteome</keyword>
<dbReference type="Proteomes" id="UP000599312">
    <property type="component" value="Unassembled WGS sequence"/>
</dbReference>
<dbReference type="EMBL" id="JADQDO010000007">
    <property type="protein sequence ID" value="MBF9234707.1"/>
    <property type="molecule type" value="Genomic_DNA"/>
</dbReference>
<accession>A0A931BXN1</accession>
<name>A0A931BXN1_9HYPH</name>
<dbReference type="AlphaFoldDB" id="A0A931BXN1"/>
<reference evidence="1" key="1">
    <citation type="submission" date="2020-11" db="EMBL/GenBank/DDBJ databases">
        <authorList>
            <person name="Kim M.K."/>
        </authorList>
    </citation>
    <scope>NUCLEOTIDE SEQUENCE</scope>
    <source>
        <strain evidence="1">BT350</strain>
    </source>
</reference>
<dbReference type="RefSeq" id="WP_196272688.1">
    <property type="nucleotide sequence ID" value="NZ_JADQDO010000007.1"/>
</dbReference>
<gene>
    <name evidence="1" type="ORF">I2H38_15130</name>
</gene>
<comment type="caution">
    <text evidence="1">The sequence shown here is derived from an EMBL/GenBank/DDBJ whole genome shotgun (WGS) entry which is preliminary data.</text>
</comment>
<evidence type="ECO:0000313" key="1">
    <source>
        <dbReference type="EMBL" id="MBF9234707.1"/>
    </source>
</evidence>
<proteinExistence type="predicted"/>
<organism evidence="1 2">
    <name type="scientific">Microvirga alba</name>
    <dbReference type="NCBI Taxonomy" id="2791025"/>
    <lineage>
        <taxon>Bacteria</taxon>
        <taxon>Pseudomonadati</taxon>
        <taxon>Pseudomonadota</taxon>
        <taxon>Alphaproteobacteria</taxon>
        <taxon>Hyphomicrobiales</taxon>
        <taxon>Methylobacteriaceae</taxon>
        <taxon>Microvirga</taxon>
    </lineage>
</organism>